<dbReference type="OrthoDB" id="5397257at2"/>
<dbReference type="Proteomes" id="UP000214746">
    <property type="component" value="Unassembled WGS sequence"/>
</dbReference>
<dbReference type="InterPro" id="IPR015017">
    <property type="entry name" value="DUF1904"/>
</dbReference>
<accession>A0A2W1NPC0</accession>
<dbReference type="RefSeq" id="WP_089201331.1">
    <property type="nucleotide sequence ID" value="NZ_NHRJ02000015.1"/>
</dbReference>
<gene>
    <name evidence="1" type="ORF">CBW46_017880</name>
</gene>
<dbReference type="Gene3D" id="3.30.429.10">
    <property type="entry name" value="Macrophage Migration Inhibitory Factor"/>
    <property type="match status" value="1"/>
</dbReference>
<sequence>MPYLRFTGFAGDSLRLLAPRMTQEFAQLVNIEREKVKIELIASEAITQVPLSLQIMMFPRKQETHDAIAAALHHILREAGYDQVHIFFVLLTPSLYYKNGEPLTAYELHNSADG</sequence>
<dbReference type="AlphaFoldDB" id="A0A2W1NPC0"/>
<evidence type="ECO:0000313" key="1">
    <source>
        <dbReference type="EMBL" id="PZE19586.1"/>
    </source>
</evidence>
<evidence type="ECO:0000313" key="2">
    <source>
        <dbReference type="Proteomes" id="UP000214746"/>
    </source>
</evidence>
<keyword evidence="2" id="KW-1185">Reference proteome</keyword>
<dbReference type="SUPFAM" id="SSF55331">
    <property type="entry name" value="Tautomerase/MIF"/>
    <property type="match status" value="1"/>
</dbReference>
<name>A0A2W1NPC0_PAEXE</name>
<organism evidence="1 2">
    <name type="scientific">Paenibacillus xerothermodurans</name>
    <dbReference type="NCBI Taxonomy" id="1977292"/>
    <lineage>
        <taxon>Bacteria</taxon>
        <taxon>Bacillati</taxon>
        <taxon>Bacillota</taxon>
        <taxon>Bacilli</taxon>
        <taxon>Bacillales</taxon>
        <taxon>Paenibacillaceae</taxon>
        <taxon>Paenibacillus</taxon>
    </lineage>
</organism>
<dbReference type="Pfam" id="PF08921">
    <property type="entry name" value="DUF1904"/>
    <property type="match status" value="1"/>
</dbReference>
<dbReference type="InterPro" id="IPR014347">
    <property type="entry name" value="Tautomerase/MIF_sf"/>
</dbReference>
<dbReference type="EMBL" id="NHRJ02000015">
    <property type="protein sequence ID" value="PZE19586.1"/>
    <property type="molecule type" value="Genomic_DNA"/>
</dbReference>
<protein>
    <submittedName>
        <fullName evidence="1">DUF1904 family protein</fullName>
    </submittedName>
</protein>
<reference evidence="1" key="1">
    <citation type="submission" date="2018-06" db="EMBL/GenBank/DDBJ databases">
        <title>Paenibacillus xerothermodurans sp. nov. an extremely dry heat resistant spore forming bacterium isolated from the soil of Cape Canaveral, Florida.</title>
        <authorList>
            <person name="Seuylemezian A."/>
            <person name="Kaur N."/>
            <person name="Patil P."/>
            <person name="Patil P."/>
            <person name="Mayilraj S."/>
            <person name="Vaishampayan P."/>
        </authorList>
    </citation>
    <scope>NUCLEOTIDE SEQUENCE [LARGE SCALE GENOMIC DNA]</scope>
    <source>
        <strain evidence="1">ATCC 27380</strain>
    </source>
</reference>
<comment type="caution">
    <text evidence="1">The sequence shown here is derived from an EMBL/GenBank/DDBJ whole genome shotgun (WGS) entry which is preliminary data.</text>
</comment>
<proteinExistence type="predicted"/>